<evidence type="ECO:0000313" key="1">
    <source>
        <dbReference type="EMBL" id="KAJ8719551.1"/>
    </source>
</evidence>
<proteinExistence type="predicted"/>
<dbReference type="Proteomes" id="UP001231649">
    <property type="component" value="Chromosome 3"/>
</dbReference>
<reference evidence="1" key="1">
    <citation type="submission" date="2023-03" db="EMBL/GenBank/DDBJ databases">
        <title>Chromosome-level genomes of two armyworms, Mythimna separata and Mythimna loreyi, provide insights into the biosynthesis and reception of sex pheromones.</title>
        <authorList>
            <person name="Zhao H."/>
        </authorList>
    </citation>
    <scope>NUCLEOTIDE SEQUENCE</scope>
    <source>
        <strain evidence="1">BeijingLab</strain>
    </source>
</reference>
<evidence type="ECO:0000313" key="2">
    <source>
        <dbReference type="Proteomes" id="UP001231649"/>
    </source>
</evidence>
<accession>A0ACC2QKA9</accession>
<keyword evidence="2" id="KW-1185">Reference proteome</keyword>
<protein>
    <submittedName>
        <fullName evidence="1">Uncharacterized protein</fullName>
    </submittedName>
</protein>
<dbReference type="EMBL" id="CM056779">
    <property type="protein sequence ID" value="KAJ8719551.1"/>
    <property type="molecule type" value="Genomic_DNA"/>
</dbReference>
<comment type="caution">
    <text evidence="1">The sequence shown here is derived from an EMBL/GenBank/DDBJ whole genome shotgun (WGS) entry which is preliminary data.</text>
</comment>
<sequence>MFTHICFVLSAIALCIFSVHAKEECGPTNTRDLNFIFMTCAKEHDVTDAQIKTATELEDVTFVKACFWACCLRKTGFLDKKGRYVLYPGLTYIRYIVKRDDVYTDLETIAKQCESVNDMALKYEETGCERSSLVAACFMEQMDQIRFFI</sequence>
<name>A0ACC2QKA9_9NEOP</name>
<organism evidence="1 2">
    <name type="scientific">Mythimna loreyi</name>
    <dbReference type="NCBI Taxonomy" id="667449"/>
    <lineage>
        <taxon>Eukaryota</taxon>
        <taxon>Metazoa</taxon>
        <taxon>Ecdysozoa</taxon>
        <taxon>Arthropoda</taxon>
        <taxon>Hexapoda</taxon>
        <taxon>Insecta</taxon>
        <taxon>Pterygota</taxon>
        <taxon>Neoptera</taxon>
        <taxon>Endopterygota</taxon>
        <taxon>Lepidoptera</taxon>
        <taxon>Glossata</taxon>
        <taxon>Ditrysia</taxon>
        <taxon>Noctuoidea</taxon>
        <taxon>Noctuidae</taxon>
        <taxon>Noctuinae</taxon>
        <taxon>Hadenini</taxon>
        <taxon>Mythimna</taxon>
    </lineage>
</organism>
<gene>
    <name evidence="1" type="ORF">PYW08_011726</name>
</gene>